<dbReference type="RefSeq" id="WP_151508613.1">
    <property type="nucleotide sequence ID" value="NZ_VYUA01000001.1"/>
</dbReference>
<protein>
    <recommendedName>
        <fullName evidence="3">Lipoprotein</fullName>
    </recommendedName>
</protein>
<evidence type="ECO:0000313" key="1">
    <source>
        <dbReference type="EMBL" id="KAB2594416.1"/>
    </source>
</evidence>
<keyword evidence="2" id="KW-1185">Reference proteome</keyword>
<reference evidence="1 2" key="1">
    <citation type="submission" date="2019-09" db="EMBL/GenBank/DDBJ databases">
        <authorList>
            <person name="Liu P."/>
        </authorList>
    </citation>
    <scope>NUCLEOTIDE SEQUENCE [LARGE SCALE GENOMIC DNA]</scope>
    <source>
        <strain evidence="1 2">TRM68085</strain>
    </source>
</reference>
<dbReference type="EMBL" id="VYUA01000001">
    <property type="protein sequence ID" value="KAB2594416.1"/>
    <property type="molecule type" value="Genomic_DNA"/>
</dbReference>
<dbReference type="Proteomes" id="UP000326907">
    <property type="component" value="Unassembled WGS sequence"/>
</dbReference>
<accession>A0A5N5EU70</accession>
<gene>
    <name evidence="1" type="ORF">F5983_01400</name>
</gene>
<dbReference type="AlphaFoldDB" id="A0A5N5EU70"/>
<dbReference type="PROSITE" id="PS51257">
    <property type="entry name" value="PROKAR_LIPOPROTEIN"/>
    <property type="match status" value="1"/>
</dbReference>
<name>A0A5N5EU70_9ACTN</name>
<evidence type="ECO:0008006" key="3">
    <source>
        <dbReference type="Google" id="ProtNLM"/>
    </source>
</evidence>
<organism evidence="1 2">
    <name type="scientific">Streptomyces arboris</name>
    <dbReference type="NCBI Taxonomy" id="2600619"/>
    <lineage>
        <taxon>Bacteria</taxon>
        <taxon>Bacillati</taxon>
        <taxon>Actinomycetota</taxon>
        <taxon>Actinomycetes</taxon>
        <taxon>Kitasatosporales</taxon>
        <taxon>Streptomycetaceae</taxon>
        <taxon>Streptomyces</taxon>
    </lineage>
</organism>
<comment type="caution">
    <text evidence="1">The sequence shown here is derived from an EMBL/GenBank/DDBJ whole genome shotgun (WGS) entry which is preliminary data.</text>
</comment>
<evidence type="ECO:0000313" key="2">
    <source>
        <dbReference type="Proteomes" id="UP000326907"/>
    </source>
</evidence>
<sequence length="172" mass="18842">MNSRVTRIFVGIVAVSATLMVGCTMSDSGEKSSLKRRAGAEVEAEIKGRSSEVMDIMATKGKVTEPGPYSAECADGGQGGRVIRHPWSLYGVSNDRLEKAMQNLLAGLPKRGWKIVESGTDGSKNQNQQILAVHLNTHTQMDVRWKKGLDTNRPIITVNMYSRCFVDTSQNQ</sequence>
<proteinExistence type="predicted"/>